<protein>
    <submittedName>
        <fullName evidence="2">Uncharacterized protein</fullName>
    </submittedName>
</protein>
<comment type="caution">
    <text evidence="2">The sequence shown here is derived from an EMBL/GenBank/DDBJ whole genome shotgun (WGS) entry which is preliminary data.</text>
</comment>
<organism evidence="2">
    <name type="scientific">Tanacetum cinerariifolium</name>
    <name type="common">Dalmatian daisy</name>
    <name type="synonym">Chrysanthemum cinerariifolium</name>
    <dbReference type="NCBI Taxonomy" id="118510"/>
    <lineage>
        <taxon>Eukaryota</taxon>
        <taxon>Viridiplantae</taxon>
        <taxon>Streptophyta</taxon>
        <taxon>Embryophyta</taxon>
        <taxon>Tracheophyta</taxon>
        <taxon>Spermatophyta</taxon>
        <taxon>Magnoliopsida</taxon>
        <taxon>eudicotyledons</taxon>
        <taxon>Gunneridae</taxon>
        <taxon>Pentapetalae</taxon>
        <taxon>asterids</taxon>
        <taxon>campanulids</taxon>
        <taxon>Asterales</taxon>
        <taxon>Asteraceae</taxon>
        <taxon>Asteroideae</taxon>
        <taxon>Anthemideae</taxon>
        <taxon>Anthemidinae</taxon>
        <taxon>Tanacetum</taxon>
    </lineage>
</organism>
<dbReference type="EMBL" id="BKCJ010010915">
    <property type="protein sequence ID" value="GEU93723.1"/>
    <property type="molecule type" value="Genomic_DNA"/>
</dbReference>
<feature type="compositionally biased region" description="Gly residues" evidence="1">
    <location>
        <begin position="139"/>
        <end position="160"/>
    </location>
</feature>
<feature type="region of interest" description="Disordered" evidence="1">
    <location>
        <begin position="120"/>
        <end position="160"/>
    </location>
</feature>
<evidence type="ECO:0000256" key="1">
    <source>
        <dbReference type="SAM" id="MobiDB-lite"/>
    </source>
</evidence>
<reference evidence="2" key="1">
    <citation type="journal article" date="2019" name="Sci. Rep.">
        <title>Draft genome of Tanacetum cinerariifolium, the natural source of mosquito coil.</title>
        <authorList>
            <person name="Yamashiro T."/>
            <person name="Shiraishi A."/>
            <person name="Satake H."/>
            <person name="Nakayama K."/>
        </authorList>
    </citation>
    <scope>NUCLEOTIDE SEQUENCE</scope>
</reference>
<name>A0A6L2P5M0_TANCI</name>
<dbReference type="AlphaFoldDB" id="A0A6L2P5M0"/>
<evidence type="ECO:0000313" key="2">
    <source>
        <dbReference type="EMBL" id="GEU93723.1"/>
    </source>
</evidence>
<proteinExistence type="predicted"/>
<accession>A0A6L2P5M0</accession>
<gene>
    <name evidence="2" type="ORF">Tci_065701</name>
</gene>
<sequence length="160" mass="16914">MVRDGVTKEAFEITVGDPLVSILVNIEHEMCVEMGFYTLSFPHFITKSTTAIISSHRDYVMCIDYHMRSNVVVGFTSMDLTLTRMETWTEDQLDANAIAKFIVAEAADYVGAGLGGPSGGVEGGGNVDGEQSEDDLLGNDGGCGGGRGGSRDGGCGNRHG</sequence>